<reference evidence="3 4" key="1">
    <citation type="submission" date="2024-09" db="EMBL/GenBank/DDBJ databases">
        <authorList>
            <person name="Sun Q."/>
            <person name="Mori K."/>
        </authorList>
    </citation>
    <scope>NUCLEOTIDE SEQUENCE [LARGE SCALE GENOMIC DNA]</scope>
    <source>
        <strain evidence="3 4">TISTR 2452</strain>
    </source>
</reference>
<evidence type="ECO:0000313" key="4">
    <source>
        <dbReference type="Proteomes" id="UP001589747"/>
    </source>
</evidence>
<comment type="caution">
    <text evidence="3">The sequence shown here is derived from an EMBL/GenBank/DDBJ whole genome shotgun (WGS) entry which is preliminary data.</text>
</comment>
<feature type="transmembrane region" description="Helical" evidence="1">
    <location>
        <begin position="17"/>
        <end position="39"/>
    </location>
</feature>
<evidence type="ECO:0000313" key="3">
    <source>
        <dbReference type="EMBL" id="MFB9325087.1"/>
    </source>
</evidence>
<feature type="transmembrane region" description="Helical" evidence="1">
    <location>
        <begin position="142"/>
        <end position="160"/>
    </location>
</feature>
<evidence type="ECO:0000259" key="2">
    <source>
        <dbReference type="Pfam" id="PF02517"/>
    </source>
</evidence>
<dbReference type="InterPro" id="IPR052710">
    <property type="entry name" value="CAAX_protease"/>
</dbReference>
<protein>
    <submittedName>
        <fullName evidence="3">Type II CAAX prenyl endopeptidase Rce1 family protein</fullName>
    </submittedName>
</protein>
<dbReference type="PANTHER" id="PTHR36435:SF1">
    <property type="entry name" value="CAAX AMINO TERMINAL PROTEASE FAMILY PROTEIN"/>
    <property type="match status" value="1"/>
</dbReference>
<feature type="domain" description="CAAX prenyl protease 2/Lysostaphin resistance protein A-like" evidence="2">
    <location>
        <begin position="110"/>
        <end position="208"/>
    </location>
</feature>
<evidence type="ECO:0000256" key="1">
    <source>
        <dbReference type="SAM" id="Phobius"/>
    </source>
</evidence>
<accession>A0ABV5KLW1</accession>
<dbReference type="PANTHER" id="PTHR36435">
    <property type="entry name" value="SLR1288 PROTEIN"/>
    <property type="match status" value="1"/>
</dbReference>
<name>A0ABV5KLW1_9BACL</name>
<feature type="transmembrane region" description="Helical" evidence="1">
    <location>
        <begin position="194"/>
        <end position="211"/>
    </location>
</feature>
<keyword evidence="1" id="KW-0472">Membrane</keyword>
<feature type="transmembrane region" description="Helical" evidence="1">
    <location>
        <begin position="86"/>
        <end position="104"/>
    </location>
</feature>
<dbReference type="Proteomes" id="UP001589747">
    <property type="component" value="Unassembled WGS sequence"/>
</dbReference>
<keyword evidence="4" id="KW-1185">Reference proteome</keyword>
<proteinExistence type="predicted"/>
<dbReference type="RefSeq" id="WP_377490229.1">
    <property type="nucleotide sequence ID" value="NZ_JBHMDO010000008.1"/>
</dbReference>
<feature type="transmembrane region" description="Helical" evidence="1">
    <location>
        <begin position="110"/>
        <end position="130"/>
    </location>
</feature>
<dbReference type="InterPro" id="IPR003675">
    <property type="entry name" value="Rce1/LyrA-like_dom"/>
</dbReference>
<organism evidence="3 4">
    <name type="scientific">Paenibacillus aurantiacus</name>
    <dbReference type="NCBI Taxonomy" id="1936118"/>
    <lineage>
        <taxon>Bacteria</taxon>
        <taxon>Bacillati</taxon>
        <taxon>Bacillota</taxon>
        <taxon>Bacilli</taxon>
        <taxon>Bacillales</taxon>
        <taxon>Paenibacillaceae</taxon>
        <taxon>Paenibacillus</taxon>
    </lineage>
</organism>
<gene>
    <name evidence="3" type="ORF">ACFFSY_04015</name>
</gene>
<sequence>MTTQPTAKRSLSASRPVLSVIIIELLLLIAMTAAGAYATIKELSYTSPVLIAFIPIALALIIYMSLRRKWGQYGFRSLRGLASGGWRYYAPLALVCAVLCFKGFEALTVTKVAFFLFFTLLVAFVEETIYRGLILNILLPKGAMTAVVVSSVLFSVTHMLNMLSGQSLGQTILQLAYSLLVGLALALLMVKDRLIWPLILFHFVHNLVQFLGKEGEFVVLDSLVLAILAVHCAWIMAGMAKGRRRIAAGAKSAHLT</sequence>
<keyword evidence="1" id="KW-0812">Transmembrane</keyword>
<dbReference type="EMBL" id="JBHMDO010000008">
    <property type="protein sequence ID" value="MFB9325087.1"/>
    <property type="molecule type" value="Genomic_DNA"/>
</dbReference>
<keyword evidence="1" id="KW-1133">Transmembrane helix</keyword>
<feature type="transmembrane region" description="Helical" evidence="1">
    <location>
        <begin position="172"/>
        <end position="189"/>
    </location>
</feature>
<feature type="transmembrane region" description="Helical" evidence="1">
    <location>
        <begin position="217"/>
        <end position="237"/>
    </location>
</feature>
<feature type="transmembrane region" description="Helical" evidence="1">
    <location>
        <begin position="45"/>
        <end position="66"/>
    </location>
</feature>
<dbReference type="Pfam" id="PF02517">
    <property type="entry name" value="Rce1-like"/>
    <property type="match status" value="1"/>
</dbReference>